<feature type="transmembrane region" description="Helical" evidence="1">
    <location>
        <begin position="35"/>
        <end position="54"/>
    </location>
</feature>
<proteinExistence type="predicted"/>
<gene>
    <name evidence="2" type="ORF">KIM372_08940</name>
</gene>
<organism evidence="2 3">
    <name type="scientific">Bombiscardovia nodaiensis</name>
    <dbReference type="NCBI Taxonomy" id="2932181"/>
    <lineage>
        <taxon>Bacteria</taxon>
        <taxon>Bacillati</taxon>
        <taxon>Actinomycetota</taxon>
        <taxon>Actinomycetes</taxon>
        <taxon>Bifidobacteriales</taxon>
        <taxon>Bifidobacteriaceae</taxon>
        <taxon>Bombiscardovia</taxon>
    </lineage>
</organism>
<protein>
    <submittedName>
        <fullName evidence="2">Uncharacterized protein</fullName>
    </submittedName>
</protein>
<reference evidence="2 3" key="1">
    <citation type="journal article" date="2023" name="Microbiol. Spectr.">
        <title>Symbiosis of Carpenter Bees with Uncharacterized Lactic Acid Bacteria Showing NAD Auxotrophy.</title>
        <authorList>
            <person name="Kawasaki S."/>
            <person name="Ozawa K."/>
            <person name="Mori T."/>
            <person name="Yamamoto A."/>
            <person name="Ito M."/>
            <person name="Ohkuma M."/>
            <person name="Sakamoto M."/>
            <person name="Matsutani M."/>
        </authorList>
    </citation>
    <scope>NUCLEOTIDE SEQUENCE [LARGE SCALE GENOMIC DNA]</scope>
    <source>
        <strain evidence="2 3">Kim37-2</strain>
    </source>
</reference>
<dbReference type="Proteomes" id="UP001321766">
    <property type="component" value="Chromosome"/>
</dbReference>
<feature type="transmembrane region" description="Helical" evidence="1">
    <location>
        <begin position="66"/>
        <end position="85"/>
    </location>
</feature>
<dbReference type="EMBL" id="AP026798">
    <property type="protein sequence ID" value="BDR52987.1"/>
    <property type="molecule type" value="Genomic_DNA"/>
</dbReference>
<sequence length="118" mass="12773">MKARMNVDTSVAICLGLFCLASVFALITAFIPQVRFVSLLAYPLCWVVMFAALALVKTESSRKKRVLTSTGTCFAIALILAKLIRAFSGNITLALIPYAAFWLILFVLLGLTVGQQAA</sequence>
<feature type="transmembrane region" description="Helical" evidence="1">
    <location>
        <begin position="91"/>
        <end position="113"/>
    </location>
</feature>
<evidence type="ECO:0000313" key="2">
    <source>
        <dbReference type="EMBL" id="BDR52987.1"/>
    </source>
</evidence>
<keyword evidence="1" id="KW-0472">Membrane</keyword>
<keyword evidence="1" id="KW-1133">Transmembrane helix</keyword>
<evidence type="ECO:0000256" key="1">
    <source>
        <dbReference type="SAM" id="Phobius"/>
    </source>
</evidence>
<evidence type="ECO:0000313" key="3">
    <source>
        <dbReference type="Proteomes" id="UP001321766"/>
    </source>
</evidence>
<keyword evidence="3" id="KW-1185">Reference proteome</keyword>
<name>A0ABN6SCN3_9BIFI</name>
<accession>A0ABN6SCN3</accession>
<keyword evidence="1" id="KW-0812">Transmembrane</keyword>